<comment type="similarity">
    <text evidence="1">Belongs to the glycosyltransferase 2 family.</text>
</comment>
<evidence type="ECO:0000259" key="2">
    <source>
        <dbReference type="Pfam" id="PF00535"/>
    </source>
</evidence>
<dbReference type="CDD" id="cd04179">
    <property type="entry name" value="DPM_DPG-synthase_like"/>
    <property type="match status" value="1"/>
</dbReference>
<dbReference type="InterPro" id="IPR001173">
    <property type="entry name" value="Glyco_trans_2-like"/>
</dbReference>
<evidence type="ECO:0000256" key="1">
    <source>
        <dbReference type="ARBA" id="ARBA00006739"/>
    </source>
</evidence>
<dbReference type="EMBL" id="JAFFJS010000005">
    <property type="protein sequence ID" value="MBM9433898.1"/>
    <property type="molecule type" value="Genomic_DNA"/>
</dbReference>
<dbReference type="Pfam" id="PF00535">
    <property type="entry name" value="Glycos_transf_2"/>
    <property type="match status" value="1"/>
</dbReference>
<dbReference type="Gene3D" id="3.90.550.10">
    <property type="entry name" value="Spore Coat Polysaccharide Biosynthesis Protein SpsA, Chain A"/>
    <property type="match status" value="1"/>
</dbReference>
<feature type="domain" description="Glycosyltransferase 2-like" evidence="2">
    <location>
        <begin position="15"/>
        <end position="170"/>
    </location>
</feature>
<name>A0ABS2TGV8_9ACTO</name>
<protein>
    <submittedName>
        <fullName evidence="3">Glycosyltransferase family 2 protein</fullName>
    </submittedName>
</protein>
<dbReference type="PANTHER" id="PTHR48090">
    <property type="entry name" value="UNDECAPRENYL-PHOSPHATE 4-DEOXY-4-FORMAMIDO-L-ARABINOSE TRANSFERASE-RELATED"/>
    <property type="match status" value="1"/>
</dbReference>
<organism evidence="3 4">
    <name type="scientific">Flaviflexus equikiangi</name>
    <dbReference type="NCBI Taxonomy" id="2758573"/>
    <lineage>
        <taxon>Bacteria</taxon>
        <taxon>Bacillati</taxon>
        <taxon>Actinomycetota</taxon>
        <taxon>Actinomycetes</taxon>
        <taxon>Actinomycetales</taxon>
        <taxon>Actinomycetaceae</taxon>
        <taxon>Flaviflexus</taxon>
    </lineage>
</organism>
<keyword evidence="4" id="KW-1185">Reference proteome</keyword>
<reference evidence="4" key="1">
    <citation type="submission" date="2021-02" db="EMBL/GenBank/DDBJ databases">
        <title>Leucobacter sp. CX169.</title>
        <authorList>
            <person name="Cheng Y."/>
        </authorList>
    </citation>
    <scope>NUCLEOTIDE SEQUENCE [LARGE SCALE GENOMIC DNA]</scope>
    <source>
        <strain evidence="4">JY899</strain>
    </source>
</reference>
<gene>
    <name evidence="3" type="ORF">JVW63_09360</name>
</gene>
<dbReference type="PANTHER" id="PTHR48090:SF7">
    <property type="entry name" value="RFBJ PROTEIN"/>
    <property type="match status" value="1"/>
</dbReference>
<dbReference type="InterPro" id="IPR050256">
    <property type="entry name" value="Glycosyltransferase_2"/>
</dbReference>
<proteinExistence type="inferred from homology"/>
<evidence type="ECO:0000313" key="3">
    <source>
        <dbReference type="EMBL" id="MBM9433898.1"/>
    </source>
</evidence>
<accession>A0ABS2TGV8</accession>
<dbReference type="RefSeq" id="WP_187996988.1">
    <property type="nucleotide sequence ID" value="NZ_JACEXG010000005.1"/>
</dbReference>
<dbReference type="InterPro" id="IPR029044">
    <property type="entry name" value="Nucleotide-diphossugar_trans"/>
</dbReference>
<sequence>MDGTKGLGVTAETWLVVPLYNEATVIAGVIGSTLRRFPNIVCVDDGSSDHSADLAEAAGATVVRHPINLGQGAALQTGIDWVLRYTDARYLVTFDADGQHRVSDALAMIERAEAEDLSFVLGSRFLAGNVQAGLLKRIVLTSVAKVSSIKTGMRLTDAHNGLRVLRRDAAEAINLTQNRMAHASQIIDQLAASGLRWAEHPVTIDYTDYSRSKGQSLLNGINILTDRFFGRV</sequence>
<dbReference type="Proteomes" id="UP000705983">
    <property type="component" value="Unassembled WGS sequence"/>
</dbReference>
<dbReference type="SUPFAM" id="SSF53448">
    <property type="entry name" value="Nucleotide-diphospho-sugar transferases"/>
    <property type="match status" value="1"/>
</dbReference>
<comment type="caution">
    <text evidence="3">The sequence shown here is derived from an EMBL/GenBank/DDBJ whole genome shotgun (WGS) entry which is preliminary data.</text>
</comment>
<evidence type="ECO:0000313" key="4">
    <source>
        <dbReference type="Proteomes" id="UP000705983"/>
    </source>
</evidence>